<dbReference type="Gene3D" id="3.30.1330.40">
    <property type="entry name" value="RutC-like"/>
    <property type="match status" value="1"/>
</dbReference>
<organism evidence="1 2">
    <name type="scientific">Aureimonas ureilytica</name>
    <dbReference type="NCBI Taxonomy" id="401562"/>
    <lineage>
        <taxon>Bacteria</taxon>
        <taxon>Pseudomonadati</taxon>
        <taxon>Pseudomonadota</taxon>
        <taxon>Alphaproteobacteria</taxon>
        <taxon>Hyphomicrobiales</taxon>
        <taxon>Aurantimonadaceae</taxon>
        <taxon>Aureimonas</taxon>
    </lineage>
</organism>
<dbReference type="RefSeq" id="WP_058634281.1">
    <property type="nucleotide sequence ID" value="NZ_LDPZ01000013.1"/>
</dbReference>
<dbReference type="eggNOG" id="COG0251">
    <property type="taxonomic scope" value="Bacteria"/>
</dbReference>
<name>A0A175RCS9_9HYPH</name>
<dbReference type="PANTHER" id="PTHR47328">
    <property type="match status" value="1"/>
</dbReference>
<dbReference type="AlphaFoldDB" id="A0A175RCS9"/>
<accession>A0A175RCS9</accession>
<evidence type="ECO:0000313" key="2">
    <source>
        <dbReference type="Proteomes" id="UP000078272"/>
    </source>
</evidence>
<dbReference type="InterPro" id="IPR035959">
    <property type="entry name" value="RutC-like_sf"/>
</dbReference>
<evidence type="ECO:0000313" key="1">
    <source>
        <dbReference type="EMBL" id="KTQ96755.1"/>
    </source>
</evidence>
<dbReference type="PANTHER" id="PTHR47328:SF1">
    <property type="entry name" value="RUTC FAMILY PROTEIN YOAB"/>
    <property type="match status" value="1"/>
</dbReference>
<dbReference type="OrthoDB" id="9803101at2"/>
<gene>
    <name evidence="1" type="ORF">NS226_06430</name>
</gene>
<dbReference type="InterPro" id="IPR035709">
    <property type="entry name" value="YoaB-like"/>
</dbReference>
<comment type="caution">
    <text evidence="1">The sequence shown here is derived from an EMBL/GenBank/DDBJ whole genome shotgun (WGS) entry which is preliminary data.</text>
</comment>
<sequence>MSIRRIEPGHRMSAAVVHGNTVYLAGQVGNPGEDVTAQTKTVLSEIDRLLTEAGTDKSKILQATVWLADMKDFGAMNAVWDAWVDPSNKPARATGESKLATPDYFVEIIVIAAI</sequence>
<dbReference type="InterPro" id="IPR006175">
    <property type="entry name" value="YjgF/YER057c/UK114"/>
</dbReference>
<dbReference type="PATRIC" id="fig|401562.3.peg.573"/>
<reference evidence="1 2" key="1">
    <citation type="journal article" date="2016" name="Front. Microbiol.">
        <title>Genomic Resource of Rice Seed Associated Bacteria.</title>
        <authorList>
            <person name="Midha S."/>
            <person name="Bansal K."/>
            <person name="Sharma S."/>
            <person name="Kumar N."/>
            <person name="Patil P.P."/>
            <person name="Chaudhry V."/>
            <person name="Patil P.B."/>
        </authorList>
    </citation>
    <scope>NUCLEOTIDE SEQUENCE [LARGE SCALE GENOMIC DNA]</scope>
    <source>
        <strain evidence="1 2">NS226</strain>
    </source>
</reference>
<dbReference type="SUPFAM" id="SSF55298">
    <property type="entry name" value="YjgF-like"/>
    <property type="match status" value="1"/>
</dbReference>
<protein>
    <submittedName>
        <fullName evidence="1">Endoribonuclease</fullName>
    </submittedName>
</protein>
<proteinExistence type="predicted"/>
<dbReference type="STRING" id="401562.NS365_03875"/>
<dbReference type="CDD" id="cd06150">
    <property type="entry name" value="YjgF_YER057c_UK114_like_2"/>
    <property type="match status" value="1"/>
</dbReference>
<dbReference type="Proteomes" id="UP000078272">
    <property type="component" value="Unassembled WGS sequence"/>
</dbReference>
<dbReference type="EMBL" id="LDPZ01000013">
    <property type="protein sequence ID" value="KTQ96755.1"/>
    <property type="molecule type" value="Genomic_DNA"/>
</dbReference>
<dbReference type="Pfam" id="PF01042">
    <property type="entry name" value="Ribonuc_L-PSP"/>
    <property type="match status" value="1"/>
</dbReference>